<dbReference type="EMBL" id="JAWLKI010000030">
    <property type="protein sequence ID" value="MDV6309563.1"/>
    <property type="molecule type" value="Genomic_DNA"/>
</dbReference>
<dbReference type="AlphaFoldDB" id="A0AAE4U8P3"/>
<proteinExistence type="predicted"/>
<gene>
    <name evidence="1" type="ORF">R3P94_20050</name>
    <name evidence="2" type="ORF">R3Q15_12165</name>
</gene>
<dbReference type="Proteomes" id="UP001185779">
    <property type="component" value="Unassembled WGS sequence"/>
</dbReference>
<keyword evidence="3" id="KW-1185">Reference proteome</keyword>
<dbReference type="Proteomes" id="UP001185922">
    <property type="component" value="Unassembled WGS sequence"/>
</dbReference>
<evidence type="ECO:0000313" key="4">
    <source>
        <dbReference type="Proteomes" id="UP001185922"/>
    </source>
</evidence>
<evidence type="ECO:0000313" key="1">
    <source>
        <dbReference type="EMBL" id="MDV6309563.1"/>
    </source>
</evidence>
<organism evidence="2 4">
    <name type="scientific">Gordonia amicalis</name>
    <dbReference type="NCBI Taxonomy" id="89053"/>
    <lineage>
        <taxon>Bacteria</taxon>
        <taxon>Bacillati</taxon>
        <taxon>Actinomycetota</taxon>
        <taxon>Actinomycetes</taxon>
        <taxon>Mycobacteriales</taxon>
        <taxon>Gordoniaceae</taxon>
        <taxon>Gordonia</taxon>
    </lineage>
</organism>
<reference evidence="2 3" key="1">
    <citation type="submission" date="2023-10" db="EMBL/GenBank/DDBJ databases">
        <title>Development of a sustainable strategy for remediation of hydrocarbon-contaminated territories based on the waste exchange concept.</title>
        <authorList>
            <person name="Krivoruchko A."/>
        </authorList>
    </citation>
    <scope>NUCLEOTIDE SEQUENCE</scope>
    <source>
        <strain evidence="1 3">IEGM 1266</strain>
        <strain evidence="2">IEGM 1279</strain>
    </source>
</reference>
<accession>A0AAE4U8P3</accession>
<name>A0AAE4U8P3_9ACTN</name>
<sequence length="190" mass="20750">MRYQADECRDGKRVIAALEYAIANFAATAELRASSVSADFVPPPAWYDMETDVAHSAMASRVLLRSETPPPTFVSNTVIQYFTLGDIDPIRLSTIDTTLDIQALPGATVIDHTVGRNGYLCADYGEYVADGLNLHVRRSQLAYLTSTGQSALAIFTATAPVPVWETVESEIREMEDLWLTKISTPTSGDS</sequence>
<dbReference type="RefSeq" id="WP_232513037.1">
    <property type="nucleotide sequence ID" value="NZ_JAPTHJ010000147.1"/>
</dbReference>
<evidence type="ECO:0000313" key="3">
    <source>
        <dbReference type="Proteomes" id="UP001185779"/>
    </source>
</evidence>
<evidence type="ECO:0000313" key="2">
    <source>
        <dbReference type="EMBL" id="MDV6312631.1"/>
    </source>
</evidence>
<dbReference type="EMBL" id="JAWLKH010000011">
    <property type="protein sequence ID" value="MDV6312631.1"/>
    <property type="molecule type" value="Genomic_DNA"/>
</dbReference>
<comment type="caution">
    <text evidence="2">The sequence shown here is derived from an EMBL/GenBank/DDBJ whole genome shotgun (WGS) entry which is preliminary data.</text>
</comment>
<protein>
    <submittedName>
        <fullName evidence="2">Acetyltransferase</fullName>
    </submittedName>
</protein>